<name>A0AAW1A5B8_9HYME</name>
<reference evidence="1 2" key="1">
    <citation type="submission" date="2024-05" db="EMBL/GenBank/DDBJ databases">
        <title>The nuclear and mitochondrial genome assemblies of Tetragonisca angustula (Apidae: Meliponini), a tiny yet remarkable pollinator in the Neotropics.</title>
        <authorList>
            <person name="Ferrari R."/>
            <person name="Ricardo P.C."/>
            <person name="Dias F.C."/>
            <person name="Araujo N.S."/>
            <person name="Soares D.O."/>
            <person name="Zhou Q.-S."/>
            <person name="Zhu C.-D."/>
            <person name="Coutinho L."/>
            <person name="Airas M.C."/>
            <person name="Batista T.M."/>
        </authorList>
    </citation>
    <scope>NUCLEOTIDE SEQUENCE [LARGE SCALE GENOMIC DNA]</scope>
    <source>
        <strain evidence="1">ASF017062</strain>
        <tissue evidence="1">Abdomen</tissue>
    </source>
</reference>
<evidence type="ECO:0000313" key="1">
    <source>
        <dbReference type="EMBL" id="KAK9304982.1"/>
    </source>
</evidence>
<comment type="caution">
    <text evidence="1">The sequence shown here is derived from an EMBL/GenBank/DDBJ whole genome shotgun (WGS) entry which is preliminary data.</text>
</comment>
<dbReference type="Proteomes" id="UP001432146">
    <property type="component" value="Unassembled WGS sequence"/>
</dbReference>
<gene>
    <name evidence="1" type="ORF">QLX08_003838</name>
</gene>
<dbReference type="AlphaFoldDB" id="A0AAW1A5B8"/>
<protein>
    <submittedName>
        <fullName evidence="1">Uncharacterized protein</fullName>
    </submittedName>
</protein>
<keyword evidence="2" id="KW-1185">Reference proteome</keyword>
<evidence type="ECO:0000313" key="2">
    <source>
        <dbReference type="Proteomes" id="UP001432146"/>
    </source>
</evidence>
<sequence length="115" mass="13640">MVKTKGKEEVKRLESIDMILEKNERTRRRVNLVIRGMEFGGRNLKKEVKEFLKVKLESGEKVIRVMRLGKNTNNNNNTSNNNDVRVQMETLKAKRRVMRNRRLLKGFSLYTWTTT</sequence>
<organism evidence="1 2">
    <name type="scientific">Tetragonisca angustula</name>
    <dbReference type="NCBI Taxonomy" id="166442"/>
    <lineage>
        <taxon>Eukaryota</taxon>
        <taxon>Metazoa</taxon>
        <taxon>Ecdysozoa</taxon>
        <taxon>Arthropoda</taxon>
        <taxon>Hexapoda</taxon>
        <taxon>Insecta</taxon>
        <taxon>Pterygota</taxon>
        <taxon>Neoptera</taxon>
        <taxon>Endopterygota</taxon>
        <taxon>Hymenoptera</taxon>
        <taxon>Apocrita</taxon>
        <taxon>Aculeata</taxon>
        <taxon>Apoidea</taxon>
        <taxon>Anthophila</taxon>
        <taxon>Apidae</taxon>
        <taxon>Tetragonisca</taxon>
    </lineage>
</organism>
<proteinExistence type="predicted"/>
<dbReference type="EMBL" id="JAWNGG020000057">
    <property type="protein sequence ID" value="KAK9304982.1"/>
    <property type="molecule type" value="Genomic_DNA"/>
</dbReference>
<accession>A0AAW1A5B8</accession>